<dbReference type="AlphaFoldDB" id="A0A3B6VJ81"/>
<reference evidence="2 3" key="1">
    <citation type="journal article" date="2013" name="Genome Announc.">
        <title>Complete Genome Sequence of the Porcine Strain Brachyspira pilosicoli P43/6/78(T.).</title>
        <authorList>
            <person name="Lin C."/>
            <person name="den Bakker H.C."/>
            <person name="Suzuki H."/>
            <person name="Lefebure T."/>
            <person name="Ponnala L."/>
            <person name="Sun Q."/>
            <person name="Stanhope M.J."/>
            <person name="Wiedmann M."/>
            <person name="Duhamel G.E."/>
        </authorList>
    </citation>
    <scope>NUCLEOTIDE SEQUENCE [LARGE SCALE GENOMIC DNA]</scope>
    <source>
        <strain evidence="2 3">P43/6/78</strain>
    </source>
</reference>
<sequence length="389" mass="44721">MSDFKTIDVKNVHNAEPFVIRYLTLISAFILVLLFIFIFGTNRLNEEYNIINIWNKEISSILDPVNDNNYSIDGTFKHNFFSKPAGIIHYFDSKGKTLYFTNLSAGELASLNNGYFIKYKRYGNVIECYNSSGEILWRTNTSVYPEISPYANRSIYHSSDNSKVQMFDYDNNPLSEHIQYGEIITDGAFASYTGDYISGFSSGDIAYINRNGKMDYSISTILSEINIVKSVALSEYGSFALSISGIRPEYITLYDSKGKSLWYLDTTLNRRKHVSSYVSEKSMRAFMLADRDIIIYSLNNGKEINRINIEKYNMLNPVNMKLNAETNSTIMSVSKAGNSEVLIYDNKLEEVIFEKSIDAWVYYVDISTEYNEYMIVSDKMIYAYKRVKL</sequence>
<proteinExistence type="predicted"/>
<accession>A0A3B6VJ81</accession>
<keyword evidence="1" id="KW-0812">Transmembrane</keyword>
<dbReference type="SUPFAM" id="SSF50998">
    <property type="entry name" value="Quinoprotein alcohol dehydrogenase-like"/>
    <property type="match status" value="1"/>
</dbReference>
<dbReference type="EMBL" id="CP002873">
    <property type="protein sequence ID" value="AGA65993.1"/>
    <property type="molecule type" value="Genomic_DNA"/>
</dbReference>
<dbReference type="KEGG" id="bpip:BPP43_03485"/>
<organism evidence="2 3">
    <name type="scientific">Brachyspira pilosicoli P43/6/78</name>
    <dbReference type="NCBI Taxonomy" id="1042417"/>
    <lineage>
        <taxon>Bacteria</taxon>
        <taxon>Pseudomonadati</taxon>
        <taxon>Spirochaetota</taxon>
        <taxon>Spirochaetia</taxon>
        <taxon>Brachyspirales</taxon>
        <taxon>Brachyspiraceae</taxon>
        <taxon>Brachyspira</taxon>
    </lineage>
</organism>
<evidence type="ECO:0000313" key="2">
    <source>
        <dbReference type="EMBL" id="AGA65993.1"/>
    </source>
</evidence>
<gene>
    <name evidence="2" type="ORF">BPP43_03485</name>
</gene>
<keyword evidence="1" id="KW-0472">Membrane</keyword>
<dbReference type="Proteomes" id="UP000010793">
    <property type="component" value="Chromosome"/>
</dbReference>
<evidence type="ECO:0000256" key="1">
    <source>
        <dbReference type="SAM" id="Phobius"/>
    </source>
</evidence>
<protein>
    <submittedName>
        <fullName evidence="2">Uncharacterized protein</fullName>
    </submittedName>
</protein>
<dbReference type="RefSeq" id="WP_015274155.1">
    <property type="nucleotide sequence ID" value="NC_019908.1"/>
</dbReference>
<feature type="transmembrane region" description="Helical" evidence="1">
    <location>
        <begin position="20"/>
        <end position="40"/>
    </location>
</feature>
<keyword evidence="1" id="KW-1133">Transmembrane helix</keyword>
<keyword evidence="3" id="KW-1185">Reference proteome</keyword>
<evidence type="ECO:0000313" key="3">
    <source>
        <dbReference type="Proteomes" id="UP000010793"/>
    </source>
</evidence>
<name>A0A3B6VJ81_BRAPL</name>
<dbReference type="InterPro" id="IPR011047">
    <property type="entry name" value="Quinoprotein_ADH-like_sf"/>
</dbReference>